<sequence>MQFKSYVDQYRVQLVGRLRKVMLVTVIGLLMLSTTACQPDTRASMSIHEASQADVQRAQGNMSDQAIDEDVLSQQGESLLRQNNVHSNSQNGKVVTPQ</sequence>
<feature type="region of interest" description="Disordered" evidence="1">
    <location>
        <begin position="43"/>
        <end position="98"/>
    </location>
</feature>
<feature type="compositionally biased region" description="Polar residues" evidence="1">
    <location>
        <begin position="72"/>
        <end position="98"/>
    </location>
</feature>
<evidence type="ECO:0000256" key="1">
    <source>
        <dbReference type="SAM" id="MobiDB-lite"/>
    </source>
</evidence>
<name>A0A0P7ZJ48_9CYAN</name>
<reference evidence="2 3" key="1">
    <citation type="submission" date="2015-09" db="EMBL/GenBank/DDBJ databases">
        <title>Identification and resolution of microdiversity through metagenomic sequencing of parallel consortia.</title>
        <authorList>
            <person name="Nelson W.C."/>
            <person name="Romine M.F."/>
            <person name="Lindemann S.R."/>
        </authorList>
    </citation>
    <scope>NUCLEOTIDE SEQUENCE [LARGE SCALE GENOMIC DNA]</scope>
    <source>
        <strain evidence="2">Ana</strain>
    </source>
</reference>
<dbReference type="Proteomes" id="UP000050465">
    <property type="component" value="Unassembled WGS sequence"/>
</dbReference>
<comment type="caution">
    <text evidence="2">The sequence shown here is derived from an EMBL/GenBank/DDBJ whole genome shotgun (WGS) entry which is preliminary data.</text>
</comment>
<protein>
    <submittedName>
        <fullName evidence="2">Uncharacterized protein</fullName>
    </submittedName>
</protein>
<gene>
    <name evidence="2" type="ORF">HLUCCA11_20255</name>
</gene>
<proteinExistence type="predicted"/>
<evidence type="ECO:0000313" key="3">
    <source>
        <dbReference type="Proteomes" id="UP000050465"/>
    </source>
</evidence>
<dbReference type="AlphaFoldDB" id="A0A0P7ZJ48"/>
<evidence type="ECO:0000313" key="2">
    <source>
        <dbReference type="EMBL" id="KPQ32907.1"/>
    </source>
</evidence>
<dbReference type="EMBL" id="LJZR01000043">
    <property type="protein sequence ID" value="KPQ32907.1"/>
    <property type="molecule type" value="Genomic_DNA"/>
</dbReference>
<dbReference type="STRING" id="1666911.HLUCCA11_20255"/>
<organism evidence="2 3">
    <name type="scientific">Phormidesmis priestleyi Ana</name>
    <dbReference type="NCBI Taxonomy" id="1666911"/>
    <lineage>
        <taxon>Bacteria</taxon>
        <taxon>Bacillati</taxon>
        <taxon>Cyanobacteriota</taxon>
        <taxon>Cyanophyceae</taxon>
        <taxon>Leptolyngbyales</taxon>
        <taxon>Leptolyngbyaceae</taxon>
        <taxon>Phormidesmis</taxon>
    </lineage>
</organism>
<accession>A0A0P7ZJ48</accession>